<proteinExistence type="predicted"/>
<sequence>MGILELASKLSEIVYLVAEEKGITKEEAWDEGVEIFKNEYEYND</sequence>
<gene>
    <name evidence="1" type="ORF">SAMN04488530_11052</name>
</gene>
<dbReference type="Proteomes" id="UP000243255">
    <property type="component" value="Unassembled WGS sequence"/>
</dbReference>
<accession>A0A1M5NGH5</accession>
<dbReference type="EMBL" id="FQWX01000010">
    <property type="protein sequence ID" value="SHG88620.1"/>
    <property type="molecule type" value="Genomic_DNA"/>
</dbReference>
<keyword evidence="2" id="KW-1185">Reference proteome</keyword>
<keyword evidence="1" id="KW-0547">Nucleotide-binding</keyword>
<evidence type="ECO:0000313" key="1">
    <source>
        <dbReference type="EMBL" id="SHG88620.1"/>
    </source>
</evidence>
<dbReference type="RefSeq" id="WP_278276706.1">
    <property type="nucleotide sequence ID" value="NZ_BAABCH010000101.1"/>
</dbReference>
<dbReference type="GO" id="GO:0005524">
    <property type="term" value="F:ATP binding"/>
    <property type="evidence" value="ECO:0007669"/>
    <property type="project" value="UniProtKB-KW"/>
</dbReference>
<protein>
    <submittedName>
        <fullName evidence="1">Iron(III) transport system ATP-binding protein</fullName>
    </submittedName>
</protein>
<organism evidence="1 2">
    <name type="scientific">Asaccharospora irregularis DSM 2635</name>
    <dbReference type="NCBI Taxonomy" id="1121321"/>
    <lineage>
        <taxon>Bacteria</taxon>
        <taxon>Bacillati</taxon>
        <taxon>Bacillota</taxon>
        <taxon>Clostridia</taxon>
        <taxon>Peptostreptococcales</taxon>
        <taxon>Peptostreptococcaceae</taxon>
        <taxon>Asaccharospora</taxon>
    </lineage>
</organism>
<reference evidence="2" key="1">
    <citation type="submission" date="2016-11" db="EMBL/GenBank/DDBJ databases">
        <authorList>
            <person name="Varghese N."/>
            <person name="Submissions S."/>
        </authorList>
    </citation>
    <scope>NUCLEOTIDE SEQUENCE [LARGE SCALE GENOMIC DNA]</scope>
    <source>
        <strain evidence="2">DSM 2635</strain>
    </source>
</reference>
<name>A0A1M5NGH5_9FIRM</name>
<dbReference type="AlphaFoldDB" id="A0A1M5NGH5"/>
<evidence type="ECO:0000313" key="2">
    <source>
        <dbReference type="Proteomes" id="UP000243255"/>
    </source>
</evidence>
<keyword evidence="1" id="KW-0067">ATP-binding</keyword>